<protein>
    <submittedName>
        <fullName evidence="1">Uncharacterized protein</fullName>
    </submittedName>
</protein>
<organism evidence="1">
    <name type="scientific">hydrothermal vent metagenome</name>
    <dbReference type="NCBI Taxonomy" id="652676"/>
    <lineage>
        <taxon>unclassified sequences</taxon>
        <taxon>metagenomes</taxon>
        <taxon>ecological metagenomes</taxon>
    </lineage>
</organism>
<gene>
    <name evidence="1" type="ORF">MNBD_BACTEROID06-349</name>
</gene>
<dbReference type="EMBL" id="UOES01000420">
    <property type="protein sequence ID" value="VAW28571.1"/>
    <property type="molecule type" value="Genomic_DNA"/>
</dbReference>
<proteinExistence type="predicted"/>
<sequence length="36" mass="4069">MGGYYNIYISGYSVYYSKVIKKSAGELWAGSEVNRN</sequence>
<name>A0A3B0UC80_9ZZZZ</name>
<accession>A0A3B0UC80</accession>
<evidence type="ECO:0000313" key="1">
    <source>
        <dbReference type="EMBL" id="VAW28571.1"/>
    </source>
</evidence>
<dbReference type="AlphaFoldDB" id="A0A3B0UC80"/>
<reference evidence="1" key="1">
    <citation type="submission" date="2018-06" db="EMBL/GenBank/DDBJ databases">
        <authorList>
            <person name="Zhirakovskaya E."/>
        </authorList>
    </citation>
    <scope>NUCLEOTIDE SEQUENCE</scope>
</reference>